<dbReference type="EMBL" id="JAVRRG010000185">
    <property type="protein sequence ID" value="KAK5079581.1"/>
    <property type="molecule type" value="Genomic_DNA"/>
</dbReference>
<dbReference type="InterPro" id="IPR036259">
    <property type="entry name" value="MFS_trans_sf"/>
</dbReference>
<evidence type="ECO:0000256" key="3">
    <source>
        <dbReference type="ARBA" id="ARBA00022989"/>
    </source>
</evidence>
<dbReference type="InterPro" id="IPR020846">
    <property type="entry name" value="MFS_dom"/>
</dbReference>
<evidence type="ECO:0000313" key="8">
    <source>
        <dbReference type="Proteomes" id="UP001345013"/>
    </source>
</evidence>
<keyword evidence="3 5" id="KW-1133">Transmembrane helix</keyword>
<evidence type="ECO:0000256" key="5">
    <source>
        <dbReference type="SAM" id="Phobius"/>
    </source>
</evidence>
<dbReference type="Proteomes" id="UP001345013">
    <property type="component" value="Unassembled WGS sequence"/>
</dbReference>
<evidence type="ECO:0000259" key="6">
    <source>
        <dbReference type="PROSITE" id="PS50850"/>
    </source>
</evidence>
<dbReference type="PROSITE" id="PS50850">
    <property type="entry name" value="MFS"/>
    <property type="match status" value="1"/>
</dbReference>
<evidence type="ECO:0000256" key="4">
    <source>
        <dbReference type="ARBA" id="ARBA00023136"/>
    </source>
</evidence>
<dbReference type="PANTHER" id="PTHR23502">
    <property type="entry name" value="MAJOR FACILITATOR SUPERFAMILY"/>
    <property type="match status" value="1"/>
</dbReference>
<name>A0ABR0JY29_9EURO</name>
<reference evidence="7 8" key="1">
    <citation type="submission" date="2023-08" db="EMBL/GenBank/DDBJ databases">
        <title>Black Yeasts Isolated from many extreme environments.</title>
        <authorList>
            <person name="Coleine C."/>
            <person name="Stajich J.E."/>
            <person name="Selbmann L."/>
        </authorList>
    </citation>
    <scope>NUCLEOTIDE SEQUENCE [LARGE SCALE GENOMIC DNA]</scope>
    <source>
        <strain evidence="7 8">CCFEE 5885</strain>
    </source>
</reference>
<proteinExistence type="predicted"/>
<evidence type="ECO:0000256" key="1">
    <source>
        <dbReference type="ARBA" id="ARBA00004141"/>
    </source>
</evidence>
<evidence type="ECO:0000313" key="7">
    <source>
        <dbReference type="EMBL" id="KAK5079581.1"/>
    </source>
</evidence>
<feature type="domain" description="Major facilitator superfamily (MFS) profile" evidence="6">
    <location>
        <begin position="1"/>
        <end position="133"/>
    </location>
</feature>
<comment type="subcellular location">
    <subcellularLocation>
        <location evidence="1">Membrane</location>
        <topology evidence="1">Multi-pass membrane protein</topology>
    </subcellularLocation>
</comment>
<feature type="transmembrane region" description="Helical" evidence="5">
    <location>
        <begin position="104"/>
        <end position="123"/>
    </location>
</feature>
<dbReference type="InterPro" id="IPR011701">
    <property type="entry name" value="MFS"/>
</dbReference>
<dbReference type="SUPFAM" id="SSF103473">
    <property type="entry name" value="MFS general substrate transporter"/>
    <property type="match status" value="1"/>
</dbReference>
<keyword evidence="2 5" id="KW-0812">Transmembrane</keyword>
<feature type="transmembrane region" description="Helical" evidence="5">
    <location>
        <begin position="42"/>
        <end position="59"/>
    </location>
</feature>
<accession>A0ABR0JY29</accession>
<dbReference type="Gene3D" id="1.20.1720.10">
    <property type="entry name" value="Multidrug resistance protein D"/>
    <property type="match status" value="1"/>
</dbReference>
<keyword evidence="4 5" id="KW-0472">Membrane</keyword>
<protein>
    <recommendedName>
        <fullName evidence="6">Major facilitator superfamily (MFS) profile domain-containing protein</fullName>
    </recommendedName>
</protein>
<gene>
    <name evidence="7" type="ORF">LTR24_009146</name>
</gene>
<feature type="transmembrane region" description="Helical" evidence="5">
    <location>
        <begin position="6"/>
        <end position="30"/>
    </location>
</feature>
<comment type="caution">
    <text evidence="7">The sequence shown here is derived from an EMBL/GenBank/DDBJ whole genome shotgun (WGS) entry which is preliminary data.</text>
</comment>
<keyword evidence="8" id="KW-1185">Reference proteome</keyword>
<sequence length="133" mass="14117">MEEFRIGPVIANIAFASAFFYGQGIGGLLLPPYTESFGRKSTNIIASASYAIACIIVGVPRSLPAVVVGRFIQGFLSALPTVVGSGSMGDMWDVPARIWSVDAWVKGSIVGIALGPCMGTYISTSSLQWYYTL</sequence>
<evidence type="ECO:0000256" key="2">
    <source>
        <dbReference type="ARBA" id="ARBA00022692"/>
    </source>
</evidence>
<dbReference type="PANTHER" id="PTHR23502:SF157">
    <property type="entry name" value="MAJOR FACILITATOR SUPERFAMILY (MFS) PROFILE DOMAIN-CONTAINING PROTEIN-RELATED"/>
    <property type="match status" value="1"/>
</dbReference>
<feature type="transmembrane region" description="Helical" evidence="5">
    <location>
        <begin position="71"/>
        <end position="92"/>
    </location>
</feature>
<dbReference type="Pfam" id="PF07690">
    <property type="entry name" value="MFS_1"/>
    <property type="match status" value="1"/>
</dbReference>
<organism evidence="7 8">
    <name type="scientific">Lithohypha guttulata</name>
    <dbReference type="NCBI Taxonomy" id="1690604"/>
    <lineage>
        <taxon>Eukaryota</taxon>
        <taxon>Fungi</taxon>
        <taxon>Dikarya</taxon>
        <taxon>Ascomycota</taxon>
        <taxon>Pezizomycotina</taxon>
        <taxon>Eurotiomycetes</taxon>
        <taxon>Chaetothyriomycetidae</taxon>
        <taxon>Chaetothyriales</taxon>
        <taxon>Trichomeriaceae</taxon>
        <taxon>Lithohypha</taxon>
    </lineage>
</organism>